<sequence>MAAGSRRHSRQNEEPDYHDSDLQADVRDLDFDNIDIPPRDVGPGPVTRAGMQAAVKDRMETPTPQTTRGNDQQSDSGVWSDDSFAPETNPIIHIESISAGPHAISALRKHIPARLLAKLPFLSELKFSKHSKPVAIANIRLLLGTFADKSLTRWGNPVYAYLRPNKNRSIGPMFTMEGDEEYGRGHNIVNVSWDEGSLRKEVTLKPPFKQAMTHGELYAVVKYYFLLAVEARVEGFQHDFIPVNESFVQHLTSLCQHYDPDLLTPESSFSEYSDDSKAPPKRRKERDRRRPPGYAQRPGVARVGPNREDSDDTSNLNPAKSDNGTSVLGLYPLGEDENRSPKFEPSTAYHDADNPDYRRNDDEGDGYVQTASRSHTRGTLSPTPPYNWRHRGTVRESFNQRDNAPSGLEAISEEIELQSNNMSDKSRSTDRHRSSGTHQFTIDEINRPSNGFMRHDLEKKNTDFVATYGLQCFPRHSSDAGLSSLDRHSLETDRSHTKMPCYAISEPMPVKYNRPVHWERLQASMSSSPRAAKERNERSISKSTLQFPNSFVDRRPSSTYNDFISPSLLREQRRVMNGRIEKAIQAVKSSKARLRRLYLLDASIGAEHAEKKRRENNKDDTEDVGEPPSLGGSA</sequence>
<feature type="compositionally biased region" description="Basic and acidic residues" evidence="1">
    <location>
        <begin position="607"/>
        <end position="619"/>
    </location>
</feature>
<feature type="compositionally biased region" description="Polar residues" evidence="1">
    <location>
        <begin position="313"/>
        <end position="326"/>
    </location>
</feature>
<dbReference type="Proteomes" id="UP000077248">
    <property type="component" value="Unassembled WGS sequence"/>
</dbReference>
<feature type="compositionally biased region" description="Polar residues" evidence="1">
    <location>
        <begin position="62"/>
        <end position="77"/>
    </location>
</feature>
<feature type="region of interest" description="Disordered" evidence="1">
    <location>
        <begin position="1"/>
        <end position="82"/>
    </location>
</feature>
<reference evidence="2 3" key="1">
    <citation type="submission" date="2016-05" db="EMBL/GenBank/DDBJ databases">
        <title>Comparative analysis of secretome profiles of manganese(II)-oxidizing ascomycete fungi.</title>
        <authorList>
            <consortium name="DOE Joint Genome Institute"/>
            <person name="Zeiner C.A."/>
            <person name="Purvine S.O."/>
            <person name="Zink E.M."/>
            <person name="Wu S."/>
            <person name="Pasa-Tolic L."/>
            <person name="Chaput D.L."/>
            <person name="Haridas S."/>
            <person name="Grigoriev I.V."/>
            <person name="Santelli C.M."/>
            <person name="Hansel C.M."/>
        </authorList>
    </citation>
    <scope>NUCLEOTIDE SEQUENCE [LARGE SCALE GENOMIC DNA]</scope>
    <source>
        <strain evidence="2 3">SRC1lrK2f</strain>
    </source>
</reference>
<organism evidence="2 3">
    <name type="scientific">Alternaria alternata</name>
    <name type="common">Alternaria rot fungus</name>
    <name type="synonym">Torula alternata</name>
    <dbReference type="NCBI Taxonomy" id="5599"/>
    <lineage>
        <taxon>Eukaryota</taxon>
        <taxon>Fungi</taxon>
        <taxon>Dikarya</taxon>
        <taxon>Ascomycota</taxon>
        <taxon>Pezizomycotina</taxon>
        <taxon>Dothideomycetes</taxon>
        <taxon>Pleosporomycetidae</taxon>
        <taxon>Pleosporales</taxon>
        <taxon>Pleosporineae</taxon>
        <taxon>Pleosporaceae</taxon>
        <taxon>Alternaria</taxon>
        <taxon>Alternaria sect. Alternaria</taxon>
        <taxon>Alternaria alternata complex</taxon>
    </lineage>
</organism>
<feature type="compositionally biased region" description="Basic and acidic residues" evidence="1">
    <location>
        <begin position="10"/>
        <end position="30"/>
    </location>
</feature>
<feature type="region of interest" description="Disordered" evidence="1">
    <location>
        <begin position="605"/>
        <end position="634"/>
    </location>
</feature>
<dbReference type="KEGG" id="aalt:CC77DRAFT_1095554"/>
<protein>
    <submittedName>
        <fullName evidence="2">Uncharacterized protein</fullName>
    </submittedName>
</protein>
<dbReference type="GeneID" id="29115393"/>
<gene>
    <name evidence="2" type="ORF">CC77DRAFT_1095554</name>
</gene>
<dbReference type="EMBL" id="KV441480">
    <property type="protein sequence ID" value="OAG19833.1"/>
    <property type="molecule type" value="Genomic_DNA"/>
</dbReference>
<evidence type="ECO:0000313" key="2">
    <source>
        <dbReference type="EMBL" id="OAG19833.1"/>
    </source>
</evidence>
<dbReference type="VEuPathDB" id="FungiDB:CC77DRAFT_1095554"/>
<evidence type="ECO:0000313" key="3">
    <source>
        <dbReference type="Proteomes" id="UP000077248"/>
    </source>
</evidence>
<dbReference type="AlphaFoldDB" id="A0A177DJ86"/>
<name>A0A177DJ86_ALTAL</name>
<keyword evidence="3" id="KW-1185">Reference proteome</keyword>
<evidence type="ECO:0000256" key="1">
    <source>
        <dbReference type="SAM" id="MobiDB-lite"/>
    </source>
</evidence>
<dbReference type="RefSeq" id="XP_018385254.1">
    <property type="nucleotide sequence ID" value="XM_018529799.1"/>
</dbReference>
<feature type="compositionally biased region" description="Polar residues" evidence="1">
    <location>
        <begin position="369"/>
        <end position="381"/>
    </location>
</feature>
<proteinExistence type="predicted"/>
<feature type="compositionally biased region" description="Basic residues" evidence="1">
    <location>
        <begin position="279"/>
        <end position="291"/>
    </location>
</feature>
<accession>A0A177DJ86</accession>
<feature type="compositionally biased region" description="Basic and acidic residues" evidence="1">
    <location>
        <begin position="350"/>
        <end position="361"/>
    </location>
</feature>
<feature type="region of interest" description="Disordered" evidence="1">
    <location>
        <begin position="265"/>
        <end position="404"/>
    </location>
</feature>